<evidence type="ECO:0000256" key="5">
    <source>
        <dbReference type="ARBA" id="ARBA00022659"/>
    </source>
</evidence>
<evidence type="ECO:0000259" key="26">
    <source>
        <dbReference type="PROSITE" id="PS50026"/>
    </source>
</evidence>
<evidence type="ECO:0000256" key="24">
    <source>
        <dbReference type="PROSITE-ProRule" id="PRU00302"/>
    </source>
</evidence>
<gene>
    <name evidence="29" type="ORF">SKAU_G00199810</name>
</gene>
<evidence type="ECO:0000259" key="28">
    <source>
        <dbReference type="PROSITE" id="PS50923"/>
    </source>
</evidence>
<dbReference type="InterPro" id="IPR016186">
    <property type="entry name" value="C-type_lectin-like/link_sf"/>
</dbReference>
<dbReference type="SUPFAM" id="SSF57535">
    <property type="entry name" value="Complement control module/SCR domain"/>
    <property type="match status" value="2"/>
</dbReference>
<comment type="caution">
    <text evidence="29">The sequence shown here is derived from an EMBL/GenBank/DDBJ whole genome shotgun (WGS) entry which is preliminary data.</text>
</comment>
<organism evidence="29 30">
    <name type="scientific">Synaphobranchus kaupii</name>
    <name type="common">Kaup's arrowtooth eel</name>
    <dbReference type="NCBI Taxonomy" id="118154"/>
    <lineage>
        <taxon>Eukaryota</taxon>
        <taxon>Metazoa</taxon>
        <taxon>Chordata</taxon>
        <taxon>Craniata</taxon>
        <taxon>Vertebrata</taxon>
        <taxon>Euteleostomi</taxon>
        <taxon>Actinopterygii</taxon>
        <taxon>Neopterygii</taxon>
        <taxon>Teleostei</taxon>
        <taxon>Anguilliformes</taxon>
        <taxon>Synaphobranchidae</taxon>
        <taxon>Synaphobranchus</taxon>
    </lineage>
</organism>
<evidence type="ECO:0000256" key="20">
    <source>
        <dbReference type="ARBA" id="ARBA00042113"/>
    </source>
</evidence>
<feature type="domain" description="EGF-like" evidence="26">
    <location>
        <begin position="316"/>
        <end position="351"/>
    </location>
</feature>
<keyword evidence="3" id="KW-1003">Cell membrane</keyword>
<dbReference type="GO" id="GO:0007155">
    <property type="term" value="P:cell adhesion"/>
    <property type="evidence" value="ECO:0007669"/>
    <property type="project" value="UniProtKB-KW"/>
</dbReference>
<dbReference type="PRINTS" id="PR00343">
    <property type="entry name" value="SELECTIN"/>
</dbReference>
<keyword evidence="6 25" id="KW-0812">Transmembrane</keyword>
<evidence type="ECO:0000256" key="6">
    <source>
        <dbReference type="ARBA" id="ARBA00022692"/>
    </source>
</evidence>
<dbReference type="PROSITE" id="PS50923">
    <property type="entry name" value="SUSHI"/>
    <property type="match status" value="2"/>
</dbReference>
<dbReference type="Pfam" id="PF00059">
    <property type="entry name" value="Lectin_C"/>
    <property type="match status" value="1"/>
</dbReference>
<dbReference type="PROSITE" id="PS01186">
    <property type="entry name" value="EGF_2"/>
    <property type="match status" value="2"/>
</dbReference>
<evidence type="ECO:0000256" key="14">
    <source>
        <dbReference type="ARBA" id="ARBA00023136"/>
    </source>
</evidence>
<dbReference type="EMBL" id="JAINUF010000006">
    <property type="protein sequence ID" value="KAJ8357187.1"/>
    <property type="molecule type" value="Genomic_DNA"/>
</dbReference>
<name>A0A9Q1IVZ6_SYNKA</name>
<keyword evidence="4 23" id="KW-0245">EGF-like domain</keyword>
<dbReference type="GO" id="GO:0046872">
    <property type="term" value="F:metal ion binding"/>
    <property type="evidence" value="ECO:0007669"/>
    <property type="project" value="UniProtKB-KW"/>
</dbReference>
<protein>
    <recommendedName>
        <fullName evidence="18">E-selectin</fullName>
    </recommendedName>
    <alternativeName>
        <fullName evidence="19">CD62 antigen-like family member E</fullName>
    </alternativeName>
    <alternativeName>
        <fullName evidence="20">Endothelial leukocyte adhesion molecule 1</fullName>
    </alternativeName>
    <alternativeName>
        <fullName evidence="21">Leukocyte-endothelial cell adhesion molecule 2</fullName>
    </alternativeName>
</protein>
<feature type="disulfide bond" evidence="24">
    <location>
        <begin position="288"/>
        <end position="315"/>
    </location>
</feature>
<dbReference type="SMART" id="SM00034">
    <property type="entry name" value="CLECT"/>
    <property type="match status" value="1"/>
</dbReference>
<keyword evidence="12" id="KW-0130">Cell adhesion</keyword>
<comment type="similarity">
    <text evidence="2">Belongs to the selectin/LECAM family.</text>
</comment>
<evidence type="ECO:0000256" key="7">
    <source>
        <dbReference type="ARBA" id="ARBA00022723"/>
    </source>
</evidence>
<evidence type="ECO:0000256" key="11">
    <source>
        <dbReference type="ARBA" id="ARBA00022837"/>
    </source>
</evidence>
<evidence type="ECO:0000256" key="13">
    <source>
        <dbReference type="ARBA" id="ARBA00022989"/>
    </source>
</evidence>
<evidence type="ECO:0000256" key="21">
    <source>
        <dbReference type="ARBA" id="ARBA00043124"/>
    </source>
</evidence>
<dbReference type="CDD" id="cd00033">
    <property type="entry name" value="CCP"/>
    <property type="match status" value="2"/>
</dbReference>
<dbReference type="InterPro" id="IPR000742">
    <property type="entry name" value="EGF"/>
</dbReference>
<dbReference type="PROSITE" id="PS00022">
    <property type="entry name" value="EGF_1"/>
    <property type="match status" value="2"/>
</dbReference>
<comment type="subcellular location">
    <subcellularLocation>
        <location evidence="1">Cell membrane</location>
        <topology evidence="1">Single-pass type I membrane protein</topology>
    </subcellularLocation>
</comment>
<sequence>MDFYSGHQRINPAKTFSSSTSFFICYLILGTLIGVDGWTYHYSNRTMNWIEARKWCQAHYTDMVAIQNQEENVYLNNSLPRQHRYYWIGIRKQNGVWTWVGTKKSLTAEASNWAKFEPNNEKRNEDCVEIYIKRKNDTGKWNDESCFRKKTALCYKASCRPDSCSGNGECVEMINDQKCECFQGFHGVRCENVADCEEVDRPRRGFINCSHPFGNFSYGSECRFGCENGYQLIGSGTIQCTGTRVWSAAPPRCEAVQCRQLVSPAHGSIRCTHPLGSFSYTAECEFHCEMGYRLTTSSKLLCGPGGQWTDSQPQCEASCQLDSCSGNGKCLETNNGLMCECFQGFYGERCESPVDCEEVRPSQ</sequence>
<keyword evidence="10" id="KW-0677">Repeat</keyword>
<evidence type="ECO:0000313" key="29">
    <source>
        <dbReference type="EMBL" id="KAJ8357187.1"/>
    </source>
</evidence>
<dbReference type="OrthoDB" id="406096at2759"/>
<dbReference type="InterPro" id="IPR016187">
    <property type="entry name" value="CTDL_fold"/>
</dbReference>
<keyword evidence="9" id="KW-0430">Lectin</keyword>
<dbReference type="SUPFAM" id="SSF56436">
    <property type="entry name" value="C-type lectin-like"/>
    <property type="match status" value="1"/>
</dbReference>
<evidence type="ECO:0000256" key="12">
    <source>
        <dbReference type="ARBA" id="ARBA00022889"/>
    </source>
</evidence>
<keyword evidence="11" id="KW-0106">Calcium</keyword>
<dbReference type="InterPro" id="IPR000436">
    <property type="entry name" value="Sushi_SCR_CCP_dom"/>
</dbReference>
<feature type="domain" description="C-type lectin" evidence="27">
    <location>
        <begin position="35"/>
        <end position="155"/>
    </location>
</feature>
<feature type="transmembrane region" description="Helical" evidence="25">
    <location>
        <begin position="20"/>
        <end position="40"/>
    </location>
</feature>
<dbReference type="InterPro" id="IPR001304">
    <property type="entry name" value="C-type_lectin-like"/>
</dbReference>
<dbReference type="PANTHER" id="PTHR19325">
    <property type="entry name" value="COMPLEMENT COMPONENT-RELATED SUSHI DOMAIN-CONTAINING"/>
    <property type="match status" value="1"/>
</dbReference>
<evidence type="ECO:0000256" key="19">
    <source>
        <dbReference type="ARBA" id="ARBA00041401"/>
    </source>
</evidence>
<keyword evidence="30" id="KW-1185">Reference proteome</keyword>
<keyword evidence="7" id="KW-0479">Metal-binding</keyword>
<dbReference type="PROSITE" id="PS50026">
    <property type="entry name" value="EGF_3"/>
    <property type="match status" value="2"/>
</dbReference>
<keyword evidence="14 25" id="KW-0472">Membrane</keyword>
<feature type="disulfide bond" evidence="23">
    <location>
        <begin position="181"/>
        <end position="190"/>
    </location>
</feature>
<keyword evidence="16" id="KW-0325">Glycoprotein</keyword>
<dbReference type="InterPro" id="IPR033991">
    <property type="entry name" value="Selectin_CTLD"/>
</dbReference>
<dbReference type="SUPFAM" id="SSF57196">
    <property type="entry name" value="EGF/Laminin"/>
    <property type="match status" value="2"/>
</dbReference>
<evidence type="ECO:0000256" key="25">
    <source>
        <dbReference type="SAM" id="Phobius"/>
    </source>
</evidence>
<evidence type="ECO:0000256" key="3">
    <source>
        <dbReference type="ARBA" id="ARBA00022475"/>
    </source>
</evidence>
<evidence type="ECO:0000256" key="22">
    <source>
        <dbReference type="ARBA" id="ARBA00045695"/>
    </source>
</evidence>
<evidence type="ECO:0000259" key="27">
    <source>
        <dbReference type="PROSITE" id="PS50041"/>
    </source>
</evidence>
<evidence type="ECO:0000256" key="15">
    <source>
        <dbReference type="ARBA" id="ARBA00023157"/>
    </source>
</evidence>
<dbReference type="GO" id="GO:0005886">
    <property type="term" value="C:plasma membrane"/>
    <property type="evidence" value="ECO:0007669"/>
    <property type="project" value="UniProtKB-SubCell"/>
</dbReference>
<feature type="domain" description="EGF-like" evidence="26">
    <location>
        <begin position="155"/>
        <end position="191"/>
    </location>
</feature>
<evidence type="ECO:0000256" key="18">
    <source>
        <dbReference type="ARBA" id="ARBA00040812"/>
    </source>
</evidence>
<dbReference type="Gene3D" id="3.10.100.10">
    <property type="entry name" value="Mannose-Binding Protein A, subunit A"/>
    <property type="match status" value="1"/>
</dbReference>
<accession>A0A9Q1IVZ6</accession>
<evidence type="ECO:0000256" key="8">
    <source>
        <dbReference type="ARBA" id="ARBA00022729"/>
    </source>
</evidence>
<evidence type="ECO:0000256" key="2">
    <source>
        <dbReference type="ARBA" id="ARBA00007360"/>
    </source>
</evidence>
<evidence type="ECO:0000256" key="9">
    <source>
        <dbReference type="ARBA" id="ARBA00022734"/>
    </source>
</evidence>
<keyword evidence="8" id="KW-0732">Signal</keyword>
<dbReference type="FunFam" id="3.10.100.10:FF:000007">
    <property type="entry name" value="L-selectin"/>
    <property type="match status" value="1"/>
</dbReference>
<feature type="disulfide bond" evidence="23">
    <location>
        <begin position="341"/>
        <end position="350"/>
    </location>
</feature>
<dbReference type="Pfam" id="PF00084">
    <property type="entry name" value="Sushi"/>
    <property type="match status" value="2"/>
</dbReference>
<dbReference type="PROSITE" id="PS50041">
    <property type="entry name" value="C_TYPE_LECTIN_2"/>
    <property type="match status" value="1"/>
</dbReference>
<dbReference type="FunFam" id="2.10.70.10:FF:000001">
    <property type="entry name" value="Selectin P"/>
    <property type="match status" value="2"/>
</dbReference>
<evidence type="ECO:0000256" key="10">
    <source>
        <dbReference type="ARBA" id="ARBA00022737"/>
    </source>
</evidence>
<dbReference type="AlphaFoldDB" id="A0A9Q1IVZ6"/>
<dbReference type="CDD" id="cd03592">
    <property type="entry name" value="CLECT_selectins_like"/>
    <property type="match status" value="1"/>
</dbReference>
<dbReference type="Gene3D" id="2.10.25.10">
    <property type="entry name" value="Laminin"/>
    <property type="match status" value="1"/>
</dbReference>
<dbReference type="InterPro" id="IPR002396">
    <property type="entry name" value="Selectin_superfamily"/>
</dbReference>
<evidence type="ECO:0000256" key="23">
    <source>
        <dbReference type="PROSITE-ProRule" id="PRU00076"/>
    </source>
</evidence>
<evidence type="ECO:0000256" key="17">
    <source>
        <dbReference type="ARBA" id="ARBA00038738"/>
    </source>
</evidence>
<dbReference type="InterPro" id="IPR018378">
    <property type="entry name" value="C-type_lectin_CS"/>
</dbReference>
<dbReference type="PROSITE" id="PS00615">
    <property type="entry name" value="C_TYPE_LECTIN_1"/>
    <property type="match status" value="1"/>
</dbReference>
<keyword evidence="15 23" id="KW-1015">Disulfide bond</keyword>
<dbReference type="SMART" id="SM00181">
    <property type="entry name" value="EGF"/>
    <property type="match status" value="2"/>
</dbReference>
<comment type="subunit">
    <text evidence="17">Interacts with SELPLG/PSGL1 and PODXL2 through the sialyl Lewis X epitope. SELPLG sulfation appears not to be required for this interaction.</text>
</comment>
<dbReference type="PANTHER" id="PTHR19325:SF493">
    <property type="entry name" value="E-SELECTIN"/>
    <property type="match status" value="1"/>
</dbReference>
<evidence type="ECO:0000256" key="16">
    <source>
        <dbReference type="ARBA" id="ARBA00023180"/>
    </source>
</evidence>
<dbReference type="SMART" id="SM00032">
    <property type="entry name" value="CCP"/>
    <property type="match status" value="2"/>
</dbReference>
<dbReference type="Proteomes" id="UP001152622">
    <property type="component" value="Chromosome 6"/>
</dbReference>
<evidence type="ECO:0000256" key="1">
    <source>
        <dbReference type="ARBA" id="ARBA00004251"/>
    </source>
</evidence>
<dbReference type="InterPro" id="IPR035976">
    <property type="entry name" value="Sushi/SCR/CCP_sf"/>
</dbReference>
<dbReference type="InterPro" id="IPR050350">
    <property type="entry name" value="Compl-Cell_Adhes-Reg"/>
</dbReference>
<evidence type="ECO:0000256" key="4">
    <source>
        <dbReference type="ARBA" id="ARBA00022536"/>
    </source>
</evidence>
<keyword evidence="5 24" id="KW-0768">Sushi</keyword>
<reference evidence="29" key="1">
    <citation type="journal article" date="2023" name="Science">
        <title>Genome structures resolve the early diversification of teleost fishes.</title>
        <authorList>
            <person name="Parey E."/>
            <person name="Louis A."/>
            <person name="Montfort J."/>
            <person name="Bouchez O."/>
            <person name="Roques C."/>
            <person name="Iampietro C."/>
            <person name="Lluch J."/>
            <person name="Castinel A."/>
            <person name="Donnadieu C."/>
            <person name="Desvignes T."/>
            <person name="Floi Bucao C."/>
            <person name="Jouanno E."/>
            <person name="Wen M."/>
            <person name="Mejri S."/>
            <person name="Dirks R."/>
            <person name="Jansen H."/>
            <person name="Henkel C."/>
            <person name="Chen W.J."/>
            <person name="Zahm M."/>
            <person name="Cabau C."/>
            <person name="Klopp C."/>
            <person name="Thompson A.W."/>
            <person name="Robinson-Rechavi M."/>
            <person name="Braasch I."/>
            <person name="Lecointre G."/>
            <person name="Bobe J."/>
            <person name="Postlethwait J.H."/>
            <person name="Berthelot C."/>
            <person name="Roest Crollius H."/>
            <person name="Guiguen Y."/>
        </authorList>
    </citation>
    <scope>NUCLEOTIDE SEQUENCE</scope>
    <source>
        <strain evidence="29">WJC10195</strain>
    </source>
</reference>
<feature type="domain" description="Sushi" evidence="28">
    <location>
        <begin position="256"/>
        <end position="317"/>
    </location>
</feature>
<proteinExistence type="inferred from homology"/>
<dbReference type="GO" id="GO:0030246">
    <property type="term" value="F:carbohydrate binding"/>
    <property type="evidence" value="ECO:0007669"/>
    <property type="project" value="UniProtKB-KW"/>
</dbReference>
<feature type="disulfide bond" evidence="24">
    <location>
        <begin position="226"/>
        <end position="253"/>
    </location>
</feature>
<feature type="domain" description="Sushi" evidence="28">
    <location>
        <begin position="194"/>
        <end position="255"/>
    </location>
</feature>
<keyword evidence="13 25" id="KW-1133">Transmembrane helix</keyword>
<dbReference type="Gene3D" id="2.10.70.10">
    <property type="entry name" value="Complement Module, domain 1"/>
    <property type="match status" value="2"/>
</dbReference>
<comment type="function">
    <text evidence="22">Cell-surface glycoprotein having a role in immunoadhesion. Mediates in the adhesion of blood neutrophils in cytokine-activated endothelium through interaction with SELPLG/PSGL1. May have a role in capillary morphogenesis.</text>
</comment>
<comment type="caution">
    <text evidence="23">Lacks conserved residue(s) required for the propagation of feature annotation.</text>
</comment>
<evidence type="ECO:0000313" key="30">
    <source>
        <dbReference type="Proteomes" id="UP001152622"/>
    </source>
</evidence>